<evidence type="ECO:0000313" key="3">
    <source>
        <dbReference type="Proteomes" id="UP001168821"/>
    </source>
</evidence>
<dbReference type="Proteomes" id="UP001168821">
    <property type="component" value="Unassembled WGS sequence"/>
</dbReference>
<dbReference type="AlphaFoldDB" id="A0AA38HSW4"/>
<organism evidence="2 3">
    <name type="scientific">Zophobas morio</name>
    <dbReference type="NCBI Taxonomy" id="2755281"/>
    <lineage>
        <taxon>Eukaryota</taxon>
        <taxon>Metazoa</taxon>
        <taxon>Ecdysozoa</taxon>
        <taxon>Arthropoda</taxon>
        <taxon>Hexapoda</taxon>
        <taxon>Insecta</taxon>
        <taxon>Pterygota</taxon>
        <taxon>Neoptera</taxon>
        <taxon>Endopterygota</taxon>
        <taxon>Coleoptera</taxon>
        <taxon>Polyphaga</taxon>
        <taxon>Cucujiformia</taxon>
        <taxon>Tenebrionidae</taxon>
        <taxon>Zophobas</taxon>
    </lineage>
</organism>
<comment type="caution">
    <text evidence="2">The sequence shown here is derived from an EMBL/GenBank/DDBJ whole genome shotgun (WGS) entry which is preliminary data.</text>
</comment>
<feature type="compositionally biased region" description="Basic and acidic residues" evidence="1">
    <location>
        <begin position="95"/>
        <end position="105"/>
    </location>
</feature>
<reference evidence="2" key="1">
    <citation type="journal article" date="2023" name="G3 (Bethesda)">
        <title>Whole genome assemblies of Zophobas morio and Tenebrio molitor.</title>
        <authorList>
            <person name="Kaur S."/>
            <person name="Stinson S.A."/>
            <person name="diCenzo G.C."/>
        </authorList>
    </citation>
    <scope>NUCLEOTIDE SEQUENCE</scope>
    <source>
        <strain evidence="2">QUZm001</strain>
    </source>
</reference>
<sequence length="105" mass="12064">MAVCLLQKSWEKVPSSTLQKCWRNILKPGNHFEEEDPEDLIPLNIIRNNVLSAAEEIEEVSAMLKNIENFELNASEVIDWLDGDAKETETEEDEEHHLAEDNEDS</sequence>
<gene>
    <name evidence="2" type="ORF">Zmor_003837</name>
</gene>
<dbReference type="EMBL" id="JALNTZ010000010">
    <property type="protein sequence ID" value="KAJ3640544.1"/>
    <property type="molecule type" value="Genomic_DNA"/>
</dbReference>
<name>A0AA38HSW4_9CUCU</name>
<evidence type="ECO:0000313" key="2">
    <source>
        <dbReference type="EMBL" id="KAJ3640544.1"/>
    </source>
</evidence>
<evidence type="ECO:0000256" key="1">
    <source>
        <dbReference type="SAM" id="MobiDB-lite"/>
    </source>
</evidence>
<keyword evidence="3" id="KW-1185">Reference proteome</keyword>
<proteinExistence type="predicted"/>
<feature type="region of interest" description="Disordered" evidence="1">
    <location>
        <begin position="85"/>
        <end position="105"/>
    </location>
</feature>
<accession>A0AA38HSW4</accession>
<protein>
    <submittedName>
        <fullName evidence="2">Uncharacterized protein</fullName>
    </submittedName>
</protein>